<dbReference type="OrthoDB" id="3365698at2759"/>
<dbReference type="EMBL" id="ML180251">
    <property type="protein sequence ID" value="THU78159.1"/>
    <property type="molecule type" value="Genomic_DNA"/>
</dbReference>
<keyword evidence="2" id="KW-1185">Reference proteome</keyword>
<reference evidence="1 2" key="1">
    <citation type="journal article" date="2019" name="Nat. Ecol. Evol.">
        <title>Megaphylogeny resolves global patterns of mushroom evolution.</title>
        <authorList>
            <person name="Varga T."/>
            <person name="Krizsan K."/>
            <person name="Foldi C."/>
            <person name="Dima B."/>
            <person name="Sanchez-Garcia M."/>
            <person name="Sanchez-Ramirez S."/>
            <person name="Szollosi G.J."/>
            <person name="Szarkandi J.G."/>
            <person name="Papp V."/>
            <person name="Albert L."/>
            <person name="Andreopoulos W."/>
            <person name="Angelini C."/>
            <person name="Antonin V."/>
            <person name="Barry K.W."/>
            <person name="Bougher N.L."/>
            <person name="Buchanan P."/>
            <person name="Buyck B."/>
            <person name="Bense V."/>
            <person name="Catcheside P."/>
            <person name="Chovatia M."/>
            <person name="Cooper J."/>
            <person name="Damon W."/>
            <person name="Desjardin D."/>
            <person name="Finy P."/>
            <person name="Geml J."/>
            <person name="Haridas S."/>
            <person name="Hughes K."/>
            <person name="Justo A."/>
            <person name="Karasinski D."/>
            <person name="Kautmanova I."/>
            <person name="Kiss B."/>
            <person name="Kocsube S."/>
            <person name="Kotiranta H."/>
            <person name="LaButti K.M."/>
            <person name="Lechner B.E."/>
            <person name="Liimatainen K."/>
            <person name="Lipzen A."/>
            <person name="Lukacs Z."/>
            <person name="Mihaltcheva S."/>
            <person name="Morgado L.N."/>
            <person name="Niskanen T."/>
            <person name="Noordeloos M.E."/>
            <person name="Ohm R.A."/>
            <person name="Ortiz-Santana B."/>
            <person name="Ovrebo C."/>
            <person name="Racz N."/>
            <person name="Riley R."/>
            <person name="Savchenko A."/>
            <person name="Shiryaev A."/>
            <person name="Soop K."/>
            <person name="Spirin V."/>
            <person name="Szebenyi C."/>
            <person name="Tomsovsky M."/>
            <person name="Tulloss R.E."/>
            <person name="Uehling J."/>
            <person name="Grigoriev I.V."/>
            <person name="Vagvolgyi C."/>
            <person name="Papp T."/>
            <person name="Martin F.M."/>
            <person name="Miettinen O."/>
            <person name="Hibbett D.S."/>
            <person name="Nagy L.G."/>
        </authorList>
    </citation>
    <scope>NUCLEOTIDE SEQUENCE [LARGE SCALE GENOMIC DNA]</scope>
    <source>
        <strain evidence="1 2">CBS 962.96</strain>
    </source>
</reference>
<accession>A0A4S8KR22</accession>
<proteinExistence type="predicted"/>
<sequence length="334" mass="38946">MVAFLVHSGIFTADCDNLPIIIRWRIFWFYAVDAEIAQLEAALSVLRHKRRCLQDYPYSPSSTRHPPPHLSYPLSSVTNPTILRMLEQPQIVRYLFDPGFDWLAKSNRRSKDEAGFQHRLSFYLERSLQAPLTVYLSMYYDSSHLDGDWHAALGKILRPVYRRCGSLIIDHDNCYGYRLPVHTPSIASITDLPCLEYLKLPAGSLMEDWTPALPIYQGPRLRHLEITPVNRTMNERLHKYNSSIFQQFPWAQITTFEMSKLYHVLELWKFLGRCIHLSELTVREVFCFNLAHCQDYLDFMNTTELFTLPYLISIDIGFFESNDLDCGFPSFSQS</sequence>
<protein>
    <submittedName>
        <fullName evidence="1">Uncharacterized protein</fullName>
    </submittedName>
</protein>
<evidence type="ECO:0000313" key="2">
    <source>
        <dbReference type="Proteomes" id="UP000297245"/>
    </source>
</evidence>
<evidence type="ECO:0000313" key="1">
    <source>
        <dbReference type="EMBL" id="THU78159.1"/>
    </source>
</evidence>
<dbReference type="Proteomes" id="UP000297245">
    <property type="component" value="Unassembled WGS sequence"/>
</dbReference>
<dbReference type="AlphaFoldDB" id="A0A4S8KR22"/>
<name>A0A4S8KR22_DENBC</name>
<organism evidence="1 2">
    <name type="scientific">Dendrothele bispora (strain CBS 962.96)</name>
    <dbReference type="NCBI Taxonomy" id="1314807"/>
    <lineage>
        <taxon>Eukaryota</taxon>
        <taxon>Fungi</taxon>
        <taxon>Dikarya</taxon>
        <taxon>Basidiomycota</taxon>
        <taxon>Agaricomycotina</taxon>
        <taxon>Agaricomycetes</taxon>
        <taxon>Agaricomycetidae</taxon>
        <taxon>Agaricales</taxon>
        <taxon>Agaricales incertae sedis</taxon>
        <taxon>Dendrothele</taxon>
    </lineage>
</organism>
<gene>
    <name evidence="1" type="ORF">K435DRAFT_876950</name>
</gene>